<dbReference type="KEGG" id="bmus:118896887"/>
<protein>
    <submittedName>
        <fullName evidence="4">Hamartin isoform X1</fullName>
    </submittedName>
</protein>
<gene>
    <name evidence="4" type="primary">TSC1</name>
</gene>
<dbReference type="Proteomes" id="UP000694857">
    <property type="component" value="Chromosome 6"/>
</dbReference>
<sequence>MATCQGCAVGKRWKPVNPELPLLCLGSHFIVRLVLTDACFFSSVTMKDTRLTALETEVPIVPRTDRGPMLVNTLVDYYLETNSQPVLHILTTLQEPHDKHLLDKMNEYMGKAASRLSTLSLLGHVVRLQPSWKHKLSQAPLLPSLLKCLKMDTDVIVLTTGVLVLITMLPMIPQSGKQHLHDFFDIFGRLSSWCLKKPGHVTEIYLVHLHASVYALFHRLYGMYPCNFVSFLRSHYSMKENLETFEEVVKPMMEHVRIHPELVTGSKDHELDPRRWKRLETHDVVIECAKISLDPTEASYEDGYSVSHQISARFPHRSADVTASSYVDTQNSYGSATSTPHSTSRLMLLNTPGQLPQTLSSLSTRLLTEPPQATLWSPSVVCGMTTPPTSPGNVPPDLSHPYSKVFGTAGRKGTPLGTPATSPPPAPPCHSDDYVHISLPQAMATAPKKEERTDSARPCLHRQHHLPNDRGLEELPGSKGSVTLSDLPGFLGDLASEEDSIEKDKEEAAISKELSEITTADAEPLAPRGGFDSPFYRDSLPGCPRKTHSAVSSAQGTGANPEPLNSTLDRLGPDTPKQAFTPIELPCGGAEESPAGDRERQASLESGILTPSPFKIPPQRGVGFGSGQPPPYDHLFEVALPKTARHFVSKKTEGLLKKAKGNTEEDCTPSASPMEVLDRLIQQGADAHSKELNRLSLPSKSVDWTHFGGSAPSDETRSLRNQLLLLHNQLLYERFKRQQHALRNRRLLRKVIRAAALEEHNAAMKDQLKLQEKDIQIWKVSLQKEQARYSQLQEQRDTVVTQLHSQIRQLQHDREEFYNQSQELQTKLEDCRNMIAELRIELKKANSKVCHTELLLSQVSQKLSNSESVQQQMEFLNRQLLVLGEVNELYLEQLQNKHSDTTKEVEMMKTAYRKELEKNRSHVLQQNQRLDTAQKRILELESHLAKKDHLLLEQKKYLEDVKLQARGQLQAAESRYEAQKRITQVFELEILDLYGRLEKDGLLKKLEEEKTEAAEAAEERLDCCRDGCSDSVTGHNSEEASGPNGETKPPRPGGSSSSSSSSGGSELSTPEKPPNPRVGPLSSRWETAVGEPTAGIPVTVGSLPSSKSFLGMKARELFRNKSESQCDEDSLTSSSLSETLKTELGKDSGVEAKPPLNLDGPQPPPPKPDSVGQLRIMDYNEAQHEHS</sequence>
<evidence type="ECO:0000313" key="4">
    <source>
        <dbReference type="RefSeq" id="XP_036711402.1"/>
    </source>
</evidence>
<dbReference type="Pfam" id="PF04388">
    <property type="entry name" value="Hamartin"/>
    <property type="match status" value="1"/>
</dbReference>
<proteinExistence type="predicted"/>
<feature type="region of interest" description="Disordered" evidence="2">
    <location>
        <begin position="1121"/>
        <end position="1173"/>
    </location>
</feature>
<organism evidence="3 4">
    <name type="scientific">Balaenoptera musculus</name>
    <name type="common">Blue whale</name>
    <dbReference type="NCBI Taxonomy" id="9771"/>
    <lineage>
        <taxon>Eukaryota</taxon>
        <taxon>Metazoa</taxon>
        <taxon>Chordata</taxon>
        <taxon>Craniata</taxon>
        <taxon>Vertebrata</taxon>
        <taxon>Euteleostomi</taxon>
        <taxon>Mammalia</taxon>
        <taxon>Eutheria</taxon>
        <taxon>Laurasiatheria</taxon>
        <taxon>Artiodactyla</taxon>
        <taxon>Whippomorpha</taxon>
        <taxon>Cetacea</taxon>
        <taxon>Mysticeti</taxon>
        <taxon>Balaenopteridae</taxon>
        <taxon>Balaenoptera</taxon>
    </lineage>
</organism>
<dbReference type="SMR" id="A0A8B8XNK1"/>
<evidence type="ECO:0000313" key="3">
    <source>
        <dbReference type="Proteomes" id="UP000694857"/>
    </source>
</evidence>
<dbReference type="OrthoDB" id="6022054at2759"/>
<dbReference type="PANTHER" id="PTHR15154:SF2">
    <property type="entry name" value="HAMARTIN"/>
    <property type="match status" value="1"/>
</dbReference>
<accession>A0A8B8XNK1</accession>
<dbReference type="GO" id="GO:0032007">
    <property type="term" value="P:negative regulation of TOR signaling"/>
    <property type="evidence" value="ECO:0007669"/>
    <property type="project" value="TreeGrafter"/>
</dbReference>
<name>A0A8B8XNK1_BALMU</name>
<dbReference type="GeneID" id="118896887"/>
<feature type="compositionally biased region" description="Polar residues" evidence="2">
    <location>
        <begin position="549"/>
        <end position="568"/>
    </location>
</feature>
<dbReference type="GO" id="GO:0008285">
    <property type="term" value="P:negative regulation of cell population proliferation"/>
    <property type="evidence" value="ECO:0007669"/>
    <property type="project" value="TreeGrafter"/>
</dbReference>
<keyword evidence="1" id="KW-0175">Coiled coil</keyword>
<dbReference type="CTD" id="7248"/>
<feature type="compositionally biased region" description="Basic and acidic residues" evidence="2">
    <location>
        <begin position="1140"/>
        <end position="1150"/>
    </location>
</feature>
<dbReference type="PANTHER" id="PTHR15154">
    <property type="entry name" value="HAMARTIN"/>
    <property type="match status" value="1"/>
</dbReference>
<dbReference type="GO" id="GO:0033596">
    <property type="term" value="C:TSC1-TSC2 complex"/>
    <property type="evidence" value="ECO:0007669"/>
    <property type="project" value="TreeGrafter"/>
</dbReference>
<feature type="coiled-coil region" evidence="1">
    <location>
        <begin position="754"/>
        <end position="848"/>
    </location>
</feature>
<keyword evidence="3" id="KW-1185">Reference proteome</keyword>
<dbReference type="InterPro" id="IPR007483">
    <property type="entry name" value="Hamartin"/>
</dbReference>
<reference evidence="4" key="1">
    <citation type="submission" date="2025-08" db="UniProtKB">
        <authorList>
            <consortium name="RefSeq"/>
        </authorList>
    </citation>
    <scope>IDENTIFICATION</scope>
    <source>
        <tissue evidence="4">Epidermis and Blubber</tissue>
    </source>
</reference>
<dbReference type="RefSeq" id="XP_036711402.1">
    <property type="nucleotide sequence ID" value="XM_036855507.1"/>
</dbReference>
<dbReference type="AlphaFoldDB" id="A0A8B8XNK1"/>
<feature type="compositionally biased region" description="Low complexity" evidence="2">
    <location>
        <begin position="1053"/>
        <end position="1065"/>
    </location>
</feature>
<feature type="region of interest" description="Disordered" evidence="2">
    <location>
        <begin position="444"/>
        <end position="481"/>
    </location>
</feature>
<feature type="coiled-coil region" evidence="1">
    <location>
        <begin position="891"/>
        <end position="943"/>
    </location>
</feature>
<evidence type="ECO:0000256" key="2">
    <source>
        <dbReference type="SAM" id="MobiDB-lite"/>
    </source>
</evidence>
<feature type="region of interest" description="Disordered" evidence="2">
    <location>
        <begin position="408"/>
        <end position="427"/>
    </location>
</feature>
<evidence type="ECO:0000256" key="1">
    <source>
        <dbReference type="SAM" id="Coils"/>
    </source>
</evidence>
<dbReference type="GO" id="GO:0051726">
    <property type="term" value="P:regulation of cell cycle"/>
    <property type="evidence" value="ECO:0007669"/>
    <property type="project" value="TreeGrafter"/>
</dbReference>
<feature type="region of interest" description="Disordered" evidence="2">
    <location>
        <begin position="1033"/>
        <end position="1107"/>
    </location>
</feature>
<feature type="region of interest" description="Disordered" evidence="2">
    <location>
        <begin position="514"/>
        <end position="615"/>
    </location>
</feature>